<reference evidence="2 3" key="1">
    <citation type="submission" date="2017-03" db="EMBL/GenBank/DDBJ databases">
        <title>Genome Survey of Euroglyphus maynei.</title>
        <authorList>
            <person name="Arlian L.G."/>
            <person name="Morgan M.S."/>
            <person name="Rider S.D."/>
        </authorList>
    </citation>
    <scope>NUCLEOTIDE SEQUENCE [LARGE SCALE GENOMIC DNA]</scope>
    <source>
        <strain evidence="2">Arlian Lab</strain>
        <tissue evidence="2">Whole body</tissue>
    </source>
</reference>
<protein>
    <submittedName>
        <fullName evidence="2">Uncharacterized protein</fullName>
    </submittedName>
</protein>
<gene>
    <name evidence="2" type="ORF">BLA29_000906</name>
</gene>
<name>A0A1Y3B901_EURMA</name>
<evidence type="ECO:0000313" key="3">
    <source>
        <dbReference type="Proteomes" id="UP000194236"/>
    </source>
</evidence>
<keyword evidence="1" id="KW-0472">Membrane</keyword>
<dbReference type="EMBL" id="MUJZ01033026">
    <property type="protein sequence ID" value="OTF77351.1"/>
    <property type="molecule type" value="Genomic_DNA"/>
</dbReference>
<dbReference type="Gene3D" id="1.10.287.70">
    <property type="match status" value="1"/>
</dbReference>
<keyword evidence="1" id="KW-0812">Transmembrane</keyword>
<sequence>MTIVKIINAMLLKELIDNFCFKWKPNETIWPLNEQILEEFSDQLPWIISSKIFKLIKLNEEKFIERNTTTCNLRVGLFPDELQQINNQTYVCTVYYDIYMILLYYFRCRQVMEMKNIEKFSFYIFIYSIKIILSDDDFGGYLFSNNSWNGILKLIAEKKNKEEAFFEIDFIPHHFTRNDERSRILDTEFTIPQEHLVTILSHKQHLYNDDPFKLFRIFSRDIWLLIMISFILFSFIMNLADGIIINDYHEYKYRIHHFQSFNIWIQYEFIRLLHNFFDLFTLFMGQEISKHRKVRRQLTKKFPIQTLKKSLIIWIFCSFIIRIWFSSDILAVFVSDKEKVIDTFDELERLLISNDDYRIFLETDSTTGKYFFLKYPHLKKSIIPIDNEQLTSWKIIEKLLNGQYFLVVDRSRSEILMKSYPNYELHVSSDGFQFALFNMAIRKDLPEPEKALLLRLSKTMTMNGLLFPIWKKLIHFNYLKSYLKQNNIGLEQHTNEIYNPTPTTINVQQHGKHSSITKNMFSFINIYLIAIMNAFIIFILELLSYYLNFC</sequence>
<dbReference type="Proteomes" id="UP000194236">
    <property type="component" value="Unassembled WGS sequence"/>
</dbReference>
<accession>A0A1Y3B901</accession>
<keyword evidence="1" id="KW-1133">Transmembrane helix</keyword>
<feature type="transmembrane region" description="Helical" evidence="1">
    <location>
        <begin position="524"/>
        <end position="547"/>
    </location>
</feature>
<dbReference type="OrthoDB" id="10390397at2759"/>
<evidence type="ECO:0000313" key="2">
    <source>
        <dbReference type="EMBL" id="OTF77351.1"/>
    </source>
</evidence>
<proteinExistence type="predicted"/>
<feature type="transmembrane region" description="Helical" evidence="1">
    <location>
        <begin position="306"/>
        <end position="325"/>
    </location>
</feature>
<comment type="caution">
    <text evidence="2">The sequence shown here is derived from an EMBL/GenBank/DDBJ whole genome shotgun (WGS) entry which is preliminary data.</text>
</comment>
<dbReference type="SUPFAM" id="SSF53850">
    <property type="entry name" value="Periplasmic binding protein-like II"/>
    <property type="match status" value="1"/>
</dbReference>
<organism evidence="2 3">
    <name type="scientific">Euroglyphus maynei</name>
    <name type="common">Mayne's house dust mite</name>
    <dbReference type="NCBI Taxonomy" id="6958"/>
    <lineage>
        <taxon>Eukaryota</taxon>
        <taxon>Metazoa</taxon>
        <taxon>Ecdysozoa</taxon>
        <taxon>Arthropoda</taxon>
        <taxon>Chelicerata</taxon>
        <taxon>Arachnida</taxon>
        <taxon>Acari</taxon>
        <taxon>Acariformes</taxon>
        <taxon>Sarcoptiformes</taxon>
        <taxon>Astigmata</taxon>
        <taxon>Psoroptidia</taxon>
        <taxon>Analgoidea</taxon>
        <taxon>Pyroglyphidae</taxon>
        <taxon>Pyroglyphinae</taxon>
        <taxon>Euroglyphus</taxon>
    </lineage>
</organism>
<evidence type="ECO:0000256" key="1">
    <source>
        <dbReference type="SAM" id="Phobius"/>
    </source>
</evidence>
<keyword evidence="3" id="KW-1185">Reference proteome</keyword>
<dbReference type="AlphaFoldDB" id="A0A1Y3B901"/>
<feature type="transmembrane region" description="Helical" evidence="1">
    <location>
        <begin position="222"/>
        <end position="245"/>
    </location>
</feature>